<name>A0A560BP09_AZOBR</name>
<proteinExistence type="predicted"/>
<sequence>MHRTADLGSHSPLLFRSGLLHMALGRYDYERRYRRRFWAGFAKFGLFAAVLLGVGLFAYQMGIEQLKGRDVTLREEISTLSRQKAELELLASQMQHAARTAEARATDLEARLQREVPSGDLARLAGLVSERLKGGMDPNRLAFVIAQVQAVRNCQPAETKRFALATPLLKSGNRSTSFNNGAVTVSGEGQSSRNAQGNAESWYDPAQPVTIKISGMGGKETVAKGVLPLHQTVVIDSTEYRFTFAPGARSFVDVTADRCPFP</sequence>
<dbReference type="AlphaFoldDB" id="A0A560BP09"/>
<evidence type="ECO:0000256" key="2">
    <source>
        <dbReference type="SAM" id="Phobius"/>
    </source>
</evidence>
<reference evidence="3 4" key="1">
    <citation type="submission" date="2019-06" db="EMBL/GenBank/DDBJ databases">
        <title>Genomic Encyclopedia of Type Strains, Phase IV (KMG-V): Genome sequencing to study the core and pangenomes of soil and plant-associated prokaryotes.</title>
        <authorList>
            <person name="Whitman W."/>
        </authorList>
    </citation>
    <scope>NUCLEOTIDE SEQUENCE [LARGE SCALE GENOMIC DNA]</scope>
    <source>
        <strain evidence="3 4">BR 11796</strain>
    </source>
</reference>
<comment type="caution">
    <text evidence="3">The sequence shown here is derived from an EMBL/GenBank/DDBJ whole genome shotgun (WGS) entry which is preliminary data.</text>
</comment>
<dbReference type="EMBL" id="VITF01000001">
    <property type="protein sequence ID" value="TWA74328.1"/>
    <property type="molecule type" value="Genomic_DNA"/>
</dbReference>
<keyword evidence="2" id="KW-1133">Transmembrane helix</keyword>
<feature type="transmembrane region" description="Helical" evidence="2">
    <location>
        <begin position="37"/>
        <end position="59"/>
    </location>
</feature>
<accession>A0A560BP09</accession>
<keyword evidence="2" id="KW-0812">Transmembrane</keyword>
<evidence type="ECO:0000256" key="1">
    <source>
        <dbReference type="SAM" id="Coils"/>
    </source>
</evidence>
<organism evidence="3 4">
    <name type="scientific">Azospirillum brasilense</name>
    <dbReference type="NCBI Taxonomy" id="192"/>
    <lineage>
        <taxon>Bacteria</taxon>
        <taxon>Pseudomonadati</taxon>
        <taxon>Pseudomonadota</taxon>
        <taxon>Alphaproteobacteria</taxon>
        <taxon>Rhodospirillales</taxon>
        <taxon>Azospirillaceae</taxon>
        <taxon>Azospirillum</taxon>
    </lineage>
</organism>
<evidence type="ECO:0000313" key="3">
    <source>
        <dbReference type="EMBL" id="TWA74328.1"/>
    </source>
</evidence>
<keyword evidence="2" id="KW-0472">Membrane</keyword>
<protein>
    <submittedName>
        <fullName evidence="3">Uncharacterized protein</fullName>
    </submittedName>
</protein>
<evidence type="ECO:0000313" key="4">
    <source>
        <dbReference type="Proteomes" id="UP000316083"/>
    </source>
</evidence>
<feature type="coiled-coil region" evidence="1">
    <location>
        <begin position="84"/>
        <end position="111"/>
    </location>
</feature>
<keyword evidence="1" id="KW-0175">Coiled coil</keyword>
<gene>
    <name evidence="3" type="ORF">FBZ82_101343</name>
</gene>
<dbReference type="Proteomes" id="UP000316083">
    <property type="component" value="Unassembled WGS sequence"/>
</dbReference>